<dbReference type="EMBL" id="JABELX010000001">
    <property type="protein sequence ID" value="NNH69139.1"/>
    <property type="molecule type" value="Genomic_DNA"/>
</dbReference>
<dbReference type="Proteomes" id="UP000586827">
    <property type="component" value="Unassembled WGS sequence"/>
</dbReference>
<dbReference type="RefSeq" id="WP_067526890.1">
    <property type="nucleotide sequence ID" value="NZ_JABELX010000001.1"/>
</dbReference>
<protein>
    <submittedName>
        <fullName evidence="1">Uncharacterized protein</fullName>
    </submittedName>
</protein>
<comment type="caution">
    <text evidence="1">The sequence shown here is derived from an EMBL/GenBank/DDBJ whole genome shotgun (WGS) entry which is preliminary data.</text>
</comment>
<keyword evidence="2" id="KW-1185">Reference proteome</keyword>
<reference evidence="1 2" key="1">
    <citation type="submission" date="2020-05" db="EMBL/GenBank/DDBJ databases">
        <title>MicrobeNet Type strains.</title>
        <authorList>
            <person name="Nicholson A.C."/>
        </authorList>
    </citation>
    <scope>NUCLEOTIDE SEQUENCE [LARGE SCALE GENOMIC DNA]</scope>
    <source>
        <strain evidence="1 2">JCM 3224</strain>
    </source>
</reference>
<gene>
    <name evidence="1" type="ORF">HLB23_04510</name>
</gene>
<name>A0A849C2B5_9NOCA</name>
<sequence>MRRGDIYEITTVTGRSMTALVVSDTDIANPIGYAFIAPIVPSPPSRQYVTTPLAAVDGHAILWRMQAVPAEHLSKGVHRGAATEAELGEIDAIMKALLGLQ</sequence>
<evidence type="ECO:0000313" key="2">
    <source>
        <dbReference type="Proteomes" id="UP000586827"/>
    </source>
</evidence>
<proteinExistence type="predicted"/>
<organism evidence="1 2">
    <name type="scientific">Nocardia uniformis</name>
    <dbReference type="NCBI Taxonomy" id="53432"/>
    <lineage>
        <taxon>Bacteria</taxon>
        <taxon>Bacillati</taxon>
        <taxon>Actinomycetota</taxon>
        <taxon>Actinomycetes</taxon>
        <taxon>Mycobacteriales</taxon>
        <taxon>Nocardiaceae</taxon>
        <taxon>Nocardia</taxon>
    </lineage>
</organism>
<evidence type="ECO:0000313" key="1">
    <source>
        <dbReference type="EMBL" id="NNH69139.1"/>
    </source>
</evidence>
<dbReference type="AlphaFoldDB" id="A0A849C2B5"/>
<accession>A0A849C2B5</accession>